<organism evidence="6 7">
    <name type="scientific">Basidiobolus ranarum</name>
    <dbReference type="NCBI Taxonomy" id="34480"/>
    <lineage>
        <taxon>Eukaryota</taxon>
        <taxon>Fungi</taxon>
        <taxon>Fungi incertae sedis</taxon>
        <taxon>Zoopagomycota</taxon>
        <taxon>Entomophthoromycotina</taxon>
        <taxon>Basidiobolomycetes</taxon>
        <taxon>Basidiobolales</taxon>
        <taxon>Basidiobolaceae</taxon>
        <taxon>Basidiobolus</taxon>
    </lineage>
</organism>
<evidence type="ECO:0000256" key="2">
    <source>
        <dbReference type="ARBA" id="ARBA00022989"/>
    </source>
</evidence>
<keyword evidence="4" id="KW-0732">Signal</keyword>
<reference evidence="6 7" key="1">
    <citation type="submission" date="2023-04" db="EMBL/GenBank/DDBJ databases">
        <title>Genome of Basidiobolus ranarum AG-B5.</title>
        <authorList>
            <person name="Stajich J.E."/>
            <person name="Carter-House D."/>
            <person name="Gryganskyi A."/>
        </authorList>
    </citation>
    <scope>NUCLEOTIDE SEQUENCE [LARGE SCALE GENOMIC DNA]</scope>
    <source>
        <strain evidence="6 7">AG-B5</strain>
    </source>
</reference>
<dbReference type="Gene3D" id="1.20.1560.10">
    <property type="entry name" value="ABC transporter type 1, transmembrane domain"/>
    <property type="match status" value="1"/>
</dbReference>
<evidence type="ECO:0000313" key="7">
    <source>
        <dbReference type="Proteomes" id="UP001479436"/>
    </source>
</evidence>
<proteinExistence type="predicted"/>
<keyword evidence="7" id="KW-1185">Reference proteome</keyword>
<keyword evidence="3" id="KW-0472">Membrane</keyword>
<comment type="caution">
    <text evidence="6">The sequence shown here is derived from an EMBL/GenBank/DDBJ whole genome shotgun (WGS) entry which is preliminary data.</text>
</comment>
<evidence type="ECO:0000256" key="4">
    <source>
        <dbReference type="SAM" id="SignalP"/>
    </source>
</evidence>
<gene>
    <name evidence="6" type="primary">ABCB11</name>
    <name evidence="6" type="ORF">K7432_001524</name>
</gene>
<keyword evidence="1" id="KW-0812">Transmembrane</keyword>
<dbReference type="SUPFAM" id="SSF90123">
    <property type="entry name" value="ABC transporter transmembrane region"/>
    <property type="match status" value="1"/>
</dbReference>
<dbReference type="Proteomes" id="UP001479436">
    <property type="component" value="Unassembled WGS sequence"/>
</dbReference>
<keyword evidence="2" id="KW-1133">Transmembrane helix</keyword>
<dbReference type="Pfam" id="PF00664">
    <property type="entry name" value="ABC_membrane"/>
    <property type="match status" value="1"/>
</dbReference>
<sequence>MALALLSALALLAAVGGLISRLAAQNTTEGQQAYASAGAVTDEVISSIKMVSPFGGQKREILRYNSNLDIAENA</sequence>
<dbReference type="InterPro" id="IPR011527">
    <property type="entry name" value="ABC1_TM_dom"/>
</dbReference>
<protein>
    <submittedName>
        <fullName evidence="6">ABC transporter B member 11</fullName>
    </submittedName>
</protein>
<accession>A0ABR2W9A4</accession>
<feature type="signal peptide" evidence="4">
    <location>
        <begin position="1"/>
        <end position="24"/>
    </location>
</feature>
<evidence type="ECO:0000259" key="5">
    <source>
        <dbReference type="PROSITE" id="PS50929"/>
    </source>
</evidence>
<dbReference type="EMBL" id="JASJQH010006910">
    <property type="protein sequence ID" value="KAK9727852.1"/>
    <property type="molecule type" value="Genomic_DNA"/>
</dbReference>
<name>A0ABR2W9A4_9FUNG</name>
<evidence type="ECO:0000256" key="3">
    <source>
        <dbReference type="ARBA" id="ARBA00023136"/>
    </source>
</evidence>
<dbReference type="InterPro" id="IPR036640">
    <property type="entry name" value="ABC1_TM_sf"/>
</dbReference>
<feature type="domain" description="ABC transmembrane type-1" evidence="5">
    <location>
        <begin position="1"/>
        <end position="74"/>
    </location>
</feature>
<feature type="chain" id="PRO_5047011321" evidence="4">
    <location>
        <begin position="25"/>
        <end position="74"/>
    </location>
</feature>
<dbReference type="PROSITE" id="PS50929">
    <property type="entry name" value="ABC_TM1F"/>
    <property type="match status" value="1"/>
</dbReference>
<evidence type="ECO:0000313" key="6">
    <source>
        <dbReference type="EMBL" id="KAK9727852.1"/>
    </source>
</evidence>
<evidence type="ECO:0000256" key="1">
    <source>
        <dbReference type="ARBA" id="ARBA00022692"/>
    </source>
</evidence>